<dbReference type="Proteomes" id="UP001642260">
    <property type="component" value="Unassembled WGS sequence"/>
</dbReference>
<comment type="caution">
    <text evidence="1">The sequence shown here is derived from an EMBL/GenBank/DDBJ whole genome shotgun (WGS) entry which is preliminary data.</text>
</comment>
<accession>A0ABC8IWX6</accession>
<organism evidence="1 2">
    <name type="scientific">Eruca vesicaria subsp. sativa</name>
    <name type="common">Garden rocket</name>
    <name type="synonym">Eruca sativa</name>
    <dbReference type="NCBI Taxonomy" id="29727"/>
    <lineage>
        <taxon>Eukaryota</taxon>
        <taxon>Viridiplantae</taxon>
        <taxon>Streptophyta</taxon>
        <taxon>Embryophyta</taxon>
        <taxon>Tracheophyta</taxon>
        <taxon>Spermatophyta</taxon>
        <taxon>Magnoliopsida</taxon>
        <taxon>eudicotyledons</taxon>
        <taxon>Gunneridae</taxon>
        <taxon>Pentapetalae</taxon>
        <taxon>rosids</taxon>
        <taxon>malvids</taxon>
        <taxon>Brassicales</taxon>
        <taxon>Brassicaceae</taxon>
        <taxon>Brassiceae</taxon>
        <taxon>Eruca</taxon>
    </lineage>
</organism>
<reference evidence="1 2" key="1">
    <citation type="submission" date="2022-03" db="EMBL/GenBank/DDBJ databases">
        <authorList>
            <person name="Macdonald S."/>
            <person name="Ahmed S."/>
            <person name="Newling K."/>
        </authorList>
    </citation>
    <scope>NUCLEOTIDE SEQUENCE [LARGE SCALE GENOMIC DNA]</scope>
</reference>
<protein>
    <submittedName>
        <fullName evidence="1">Uncharacterized protein</fullName>
    </submittedName>
</protein>
<evidence type="ECO:0000313" key="1">
    <source>
        <dbReference type="EMBL" id="CAH8284845.1"/>
    </source>
</evidence>
<dbReference type="AlphaFoldDB" id="A0ABC8IWX6"/>
<sequence length="167" mass="18952">MQGGPEKLTFDRSTGTFGVITNNQTISLGLFDPYKQQALDFNNLVQNHQKTIELHNQYMALEERAVICLKAKDKVIEDMTRKSSAMEAQLKKALAEAEFWKKSLEQKSAVCSDLAGRLLEIKRKETKSKVLAEIKFANEAESSTGENSDNVLDTARSRRCKRRRLLK</sequence>
<proteinExistence type="predicted"/>
<name>A0ABC8IWX6_ERUVS</name>
<evidence type="ECO:0000313" key="2">
    <source>
        <dbReference type="Proteomes" id="UP001642260"/>
    </source>
</evidence>
<keyword evidence="2" id="KW-1185">Reference proteome</keyword>
<gene>
    <name evidence="1" type="ORF">ERUC_LOCUS824</name>
</gene>
<dbReference type="EMBL" id="CAKOAT010023337">
    <property type="protein sequence ID" value="CAH8284845.1"/>
    <property type="molecule type" value="Genomic_DNA"/>
</dbReference>